<organism evidence="11 12">
    <name type="scientific">Lottia gigantea</name>
    <name type="common">Giant owl limpet</name>
    <dbReference type="NCBI Taxonomy" id="225164"/>
    <lineage>
        <taxon>Eukaryota</taxon>
        <taxon>Metazoa</taxon>
        <taxon>Spiralia</taxon>
        <taxon>Lophotrochozoa</taxon>
        <taxon>Mollusca</taxon>
        <taxon>Gastropoda</taxon>
        <taxon>Patellogastropoda</taxon>
        <taxon>Lottioidea</taxon>
        <taxon>Lottiidae</taxon>
        <taxon>Lottia</taxon>
    </lineage>
</organism>
<sequence length="313" mass="36055">MYRGRPSPYPNPQQYMQSKQRQQGQYPNEDELRLTFPVRDGVVLAPFRLEHNLAVSNHAFHLRDSVYQTLMWRSDLELQLKCFHHEDRQMSTNWPASVTVSVNATPLVIERGENKSSHKPLYLKEVCAPGRNTIQITVTACCCSHLFVLQLVHRPSIRSVLQGLLRKRLLPAEHCITKIKRNFTQVPTANSLNGGDDGVEQTAIKVSLKCPITYRRISLPARGHDCKHIQCFDLDSYLQLNCERGTWRCPVCNKTALLEGLEIDQYIWGILSNLNNTEFEEITMDQSASWKPVPIKSLIKEEENSEYSTYYCY</sequence>
<dbReference type="InterPro" id="IPR057847">
    <property type="entry name" value="ZMIZ1/ZMIZ2_GBD-like"/>
</dbReference>
<dbReference type="CTD" id="20230040"/>
<evidence type="ECO:0000256" key="8">
    <source>
        <dbReference type="PROSITE-ProRule" id="PRU00452"/>
    </source>
</evidence>
<evidence type="ECO:0000256" key="3">
    <source>
        <dbReference type="ARBA" id="ARBA00022723"/>
    </source>
</evidence>
<dbReference type="Gene3D" id="3.30.40.10">
    <property type="entry name" value="Zinc/RING finger domain, C3HC4 (zinc finger)"/>
    <property type="match status" value="1"/>
</dbReference>
<evidence type="ECO:0000259" key="10">
    <source>
        <dbReference type="PROSITE" id="PS51044"/>
    </source>
</evidence>
<dbReference type="GO" id="GO:0045944">
    <property type="term" value="P:positive regulation of transcription by RNA polymerase II"/>
    <property type="evidence" value="ECO:0007669"/>
    <property type="project" value="UniProtKB-ARBA"/>
</dbReference>
<evidence type="ECO:0000256" key="4">
    <source>
        <dbReference type="ARBA" id="ARBA00022771"/>
    </source>
</evidence>
<evidence type="ECO:0000256" key="7">
    <source>
        <dbReference type="ARBA" id="ARBA00023242"/>
    </source>
</evidence>
<name>V4A277_LOTGI</name>
<keyword evidence="6" id="KW-0832">Ubl conjugation</keyword>
<reference evidence="11 12" key="1">
    <citation type="journal article" date="2013" name="Nature">
        <title>Insights into bilaterian evolution from three spiralian genomes.</title>
        <authorList>
            <person name="Simakov O."/>
            <person name="Marletaz F."/>
            <person name="Cho S.J."/>
            <person name="Edsinger-Gonzales E."/>
            <person name="Havlak P."/>
            <person name="Hellsten U."/>
            <person name="Kuo D.H."/>
            <person name="Larsson T."/>
            <person name="Lv J."/>
            <person name="Arendt D."/>
            <person name="Savage R."/>
            <person name="Osoegawa K."/>
            <person name="de Jong P."/>
            <person name="Grimwood J."/>
            <person name="Chapman J.A."/>
            <person name="Shapiro H."/>
            <person name="Aerts A."/>
            <person name="Otillar R.P."/>
            <person name="Terry A.Y."/>
            <person name="Boore J.L."/>
            <person name="Grigoriev I.V."/>
            <person name="Lindberg D.R."/>
            <person name="Seaver E.C."/>
            <person name="Weisblat D.A."/>
            <person name="Putnam N.H."/>
            <person name="Rokhsar D.S."/>
        </authorList>
    </citation>
    <scope>NUCLEOTIDE SEQUENCE [LARGE SCALE GENOMIC DNA]</scope>
</reference>
<dbReference type="Proteomes" id="UP000030746">
    <property type="component" value="Unassembled WGS sequence"/>
</dbReference>
<dbReference type="GO" id="GO:0005634">
    <property type="term" value="C:nucleus"/>
    <property type="evidence" value="ECO:0007669"/>
    <property type="project" value="UniProtKB-SubCell"/>
</dbReference>
<dbReference type="FunFam" id="3.30.40.10:FF:000012">
    <property type="entry name" value="Zinc finger MIZ domain-containing protein 2"/>
    <property type="match status" value="1"/>
</dbReference>
<dbReference type="GO" id="GO:0008270">
    <property type="term" value="F:zinc ion binding"/>
    <property type="evidence" value="ECO:0007669"/>
    <property type="project" value="UniProtKB-KW"/>
</dbReference>
<evidence type="ECO:0000313" key="11">
    <source>
        <dbReference type="EMBL" id="ESO89035.1"/>
    </source>
</evidence>
<dbReference type="HOGENOM" id="CLU_889314_0_0_1"/>
<dbReference type="EMBL" id="KB202619">
    <property type="protein sequence ID" value="ESO89035.1"/>
    <property type="molecule type" value="Genomic_DNA"/>
</dbReference>
<dbReference type="Pfam" id="PF02891">
    <property type="entry name" value="zf-MIZ"/>
    <property type="match status" value="1"/>
</dbReference>
<dbReference type="OrthoDB" id="27975at2759"/>
<dbReference type="Pfam" id="PF25527">
    <property type="entry name" value="GBD-like_ZMIZ1_ZMIZ2"/>
    <property type="match status" value="1"/>
</dbReference>
<dbReference type="RefSeq" id="XP_009060081.1">
    <property type="nucleotide sequence ID" value="XM_009061833.1"/>
</dbReference>
<dbReference type="GO" id="GO:0000785">
    <property type="term" value="C:chromatin"/>
    <property type="evidence" value="ECO:0007669"/>
    <property type="project" value="TreeGrafter"/>
</dbReference>
<dbReference type="PROSITE" id="PS51044">
    <property type="entry name" value="ZF_SP_RING"/>
    <property type="match status" value="1"/>
</dbReference>
<dbReference type="InterPro" id="IPR013083">
    <property type="entry name" value="Znf_RING/FYVE/PHD"/>
</dbReference>
<comment type="subcellular location">
    <subcellularLocation>
        <location evidence="1">Nucleus</location>
    </subcellularLocation>
</comment>
<dbReference type="OMA" id="WRAINTK"/>
<dbReference type="PANTHER" id="PTHR10782:SF4">
    <property type="entry name" value="TONALLI, ISOFORM E"/>
    <property type="match status" value="1"/>
</dbReference>
<evidence type="ECO:0000256" key="6">
    <source>
        <dbReference type="ARBA" id="ARBA00022843"/>
    </source>
</evidence>
<feature type="region of interest" description="Disordered" evidence="9">
    <location>
        <begin position="1"/>
        <end position="27"/>
    </location>
</feature>
<feature type="compositionally biased region" description="Polar residues" evidence="9">
    <location>
        <begin position="12"/>
        <end position="26"/>
    </location>
</feature>
<dbReference type="GO" id="GO:0016925">
    <property type="term" value="P:protein sumoylation"/>
    <property type="evidence" value="ECO:0007669"/>
    <property type="project" value="TreeGrafter"/>
</dbReference>
<keyword evidence="12" id="KW-1185">Reference proteome</keyword>
<keyword evidence="2" id="KW-1017">Isopeptide bond</keyword>
<feature type="domain" description="SP-RING-type" evidence="10">
    <location>
        <begin position="195"/>
        <end position="276"/>
    </location>
</feature>
<keyword evidence="7" id="KW-0539">Nucleus</keyword>
<dbReference type="PANTHER" id="PTHR10782">
    <property type="entry name" value="ZINC FINGER MIZ DOMAIN-CONTAINING PROTEIN"/>
    <property type="match status" value="1"/>
</dbReference>
<protein>
    <recommendedName>
        <fullName evidence="10">SP-RING-type domain-containing protein</fullName>
    </recommendedName>
</protein>
<dbReference type="GeneID" id="20230040"/>
<keyword evidence="3" id="KW-0479">Metal-binding</keyword>
<proteinExistence type="predicted"/>
<gene>
    <name evidence="11" type="ORF">LOTGIDRAFT_105887</name>
</gene>
<dbReference type="KEGG" id="lgi:LOTGIDRAFT_105887"/>
<dbReference type="STRING" id="225164.V4A277"/>
<evidence type="ECO:0000256" key="2">
    <source>
        <dbReference type="ARBA" id="ARBA00022499"/>
    </source>
</evidence>
<dbReference type="GO" id="GO:0003712">
    <property type="term" value="F:transcription coregulator activity"/>
    <property type="evidence" value="ECO:0007669"/>
    <property type="project" value="TreeGrafter"/>
</dbReference>
<keyword evidence="5" id="KW-0862">Zinc</keyword>
<dbReference type="InterPro" id="IPR004181">
    <property type="entry name" value="Znf_MIZ"/>
</dbReference>
<dbReference type="GO" id="GO:0061665">
    <property type="term" value="F:SUMO ligase activity"/>
    <property type="evidence" value="ECO:0007669"/>
    <property type="project" value="TreeGrafter"/>
</dbReference>
<evidence type="ECO:0000256" key="1">
    <source>
        <dbReference type="ARBA" id="ARBA00004123"/>
    </source>
</evidence>
<dbReference type="AlphaFoldDB" id="V4A277"/>
<evidence type="ECO:0000256" key="5">
    <source>
        <dbReference type="ARBA" id="ARBA00022833"/>
    </source>
</evidence>
<evidence type="ECO:0000313" key="12">
    <source>
        <dbReference type="Proteomes" id="UP000030746"/>
    </source>
</evidence>
<accession>V4A277</accession>
<keyword evidence="4 8" id="KW-0863">Zinc-finger</keyword>
<evidence type="ECO:0000256" key="9">
    <source>
        <dbReference type="SAM" id="MobiDB-lite"/>
    </source>
</evidence>